<dbReference type="Gene3D" id="3.30.450.40">
    <property type="match status" value="1"/>
</dbReference>
<dbReference type="InterPro" id="IPR003594">
    <property type="entry name" value="HATPase_dom"/>
</dbReference>
<sequence length="533" mass="59603">MKAPAEPFDEVLRQRELDLLGIVDTPAEERFDRITRLAQRLFDVDIALVSLIDHDRQWWKSRQGMFDTQAPRMTSFCGHAILSSEVMEVSDALQDPRFHDNPQVTGPPHVRFYAGAPLHMLSGRRAGTLCVAHSEPRQLTEAQRADLRALADLVEEALYARDRDLLKRQAEERERLLNALFELSPIGIALIDVDTRQLLEANAALAEQQQEGMGALLKQTYEELLPVSQRGLELVRFARLATPGWHPPFESEFERRDGTTYPVQIYAAMMMARNGRRNIWMLVEDISSRREAERLKSEFLATVSHELRTPLTAIAGTLGLLRGGAVGALPVPVLPLVEAAWENSQRLQYLINDLLDLERLEAGRMHLQSSVQPLLPLLEEACRSNESYAHQLDVTLKALDLDQSPAAMALVNVDAHRLQQVLGNLLSNAAKFSPPGGEVRLWVDHSEPGWIRVSVQDQGPGITPGFRDRLFDKFTQADSSDRRRHGGTGLGLAISRQLMMLMDGYVGFESELGAGSTFWIELPLQGHQAASGE</sequence>
<keyword evidence="3" id="KW-0597">Phosphoprotein</keyword>
<dbReference type="SUPFAM" id="SSF55781">
    <property type="entry name" value="GAF domain-like"/>
    <property type="match status" value="1"/>
</dbReference>
<keyword evidence="9" id="KW-1185">Reference proteome</keyword>
<reference evidence="8 9" key="1">
    <citation type="submission" date="2019-04" db="EMBL/GenBank/DDBJ databases">
        <title>Natronospirillum operosus gen. nov., sp. nov., a haloalkaliphilic satellite isolated from decaying biomass of laboratory culture of cyanobacterium Geitlerinema sp. and proposal of Natronospirillaceae fam. nov. and Saccharospirillaceae fam. nov.</title>
        <authorList>
            <person name="Kevbrin V."/>
            <person name="Boltyanskaya Y."/>
            <person name="Koziaeva V."/>
            <person name="Grouzdev D.S."/>
            <person name="Park M."/>
            <person name="Cho J."/>
        </authorList>
    </citation>
    <scope>NUCLEOTIDE SEQUENCE [LARGE SCALE GENOMIC DNA]</scope>
    <source>
        <strain evidence="8 9">G-116</strain>
    </source>
</reference>
<dbReference type="SUPFAM" id="SSF47384">
    <property type="entry name" value="Homodimeric domain of signal transducing histidine kinase"/>
    <property type="match status" value="1"/>
</dbReference>
<evidence type="ECO:0000259" key="7">
    <source>
        <dbReference type="PROSITE" id="PS50113"/>
    </source>
</evidence>
<dbReference type="GO" id="GO:0005886">
    <property type="term" value="C:plasma membrane"/>
    <property type="evidence" value="ECO:0007669"/>
    <property type="project" value="UniProtKB-ARBA"/>
</dbReference>
<dbReference type="InterPro" id="IPR029016">
    <property type="entry name" value="GAF-like_dom_sf"/>
</dbReference>
<dbReference type="FunFam" id="3.30.565.10:FF:000006">
    <property type="entry name" value="Sensor histidine kinase WalK"/>
    <property type="match status" value="1"/>
</dbReference>
<accession>A0A4Z0WFJ6</accession>
<name>A0A4Z0WFJ6_9GAMM</name>
<evidence type="ECO:0000256" key="4">
    <source>
        <dbReference type="ARBA" id="ARBA00022679"/>
    </source>
</evidence>
<dbReference type="SUPFAM" id="SSF55785">
    <property type="entry name" value="PYP-like sensor domain (PAS domain)"/>
    <property type="match status" value="1"/>
</dbReference>
<dbReference type="CDD" id="cd00082">
    <property type="entry name" value="HisKA"/>
    <property type="match status" value="1"/>
</dbReference>
<dbReference type="InterPro" id="IPR005467">
    <property type="entry name" value="His_kinase_dom"/>
</dbReference>
<evidence type="ECO:0000256" key="5">
    <source>
        <dbReference type="ARBA" id="ARBA00022777"/>
    </source>
</evidence>
<dbReference type="SMART" id="SM00387">
    <property type="entry name" value="HATPase_c"/>
    <property type="match status" value="1"/>
</dbReference>
<dbReference type="InterPro" id="IPR035965">
    <property type="entry name" value="PAS-like_dom_sf"/>
</dbReference>
<dbReference type="GO" id="GO:0009927">
    <property type="term" value="F:histidine phosphotransfer kinase activity"/>
    <property type="evidence" value="ECO:0007669"/>
    <property type="project" value="TreeGrafter"/>
</dbReference>
<feature type="domain" description="PAC" evidence="7">
    <location>
        <begin position="247"/>
        <end position="298"/>
    </location>
</feature>
<dbReference type="InterPro" id="IPR003018">
    <property type="entry name" value="GAF"/>
</dbReference>
<dbReference type="PRINTS" id="PR00344">
    <property type="entry name" value="BCTRLSENSOR"/>
</dbReference>
<keyword evidence="5" id="KW-0418">Kinase</keyword>
<dbReference type="NCBIfam" id="TIGR00229">
    <property type="entry name" value="sensory_box"/>
    <property type="match status" value="1"/>
</dbReference>
<dbReference type="Gene3D" id="1.10.287.130">
    <property type="match status" value="1"/>
</dbReference>
<dbReference type="EC" id="2.7.13.3" evidence="2"/>
<dbReference type="SMART" id="SM00065">
    <property type="entry name" value="GAF"/>
    <property type="match status" value="1"/>
</dbReference>
<protein>
    <recommendedName>
        <fullName evidence="2">histidine kinase</fullName>
        <ecNumber evidence="2">2.7.13.3</ecNumber>
    </recommendedName>
</protein>
<evidence type="ECO:0000313" key="8">
    <source>
        <dbReference type="EMBL" id="TGG93318.1"/>
    </source>
</evidence>
<evidence type="ECO:0000256" key="1">
    <source>
        <dbReference type="ARBA" id="ARBA00000085"/>
    </source>
</evidence>
<evidence type="ECO:0000256" key="2">
    <source>
        <dbReference type="ARBA" id="ARBA00012438"/>
    </source>
</evidence>
<dbReference type="Pfam" id="PF02518">
    <property type="entry name" value="HATPase_c"/>
    <property type="match status" value="1"/>
</dbReference>
<dbReference type="InterPro" id="IPR004358">
    <property type="entry name" value="Sig_transdc_His_kin-like_C"/>
</dbReference>
<dbReference type="EMBL" id="SRMF01000003">
    <property type="protein sequence ID" value="TGG93318.1"/>
    <property type="molecule type" value="Genomic_DNA"/>
</dbReference>
<comment type="caution">
    <text evidence="8">The sequence shown here is derived from an EMBL/GenBank/DDBJ whole genome shotgun (WGS) entry which is preliminary data.</text>
</comment>
<dbReference type="InterPro" id="IPR003661">
    <property type="entry name" value="HisK_dim/P_dom"/>
</dbReference>
<dbReference type="InterPro" id="IPR036890">
    <property type="entry name" value="HATPase_C_sf"/>
</dbReference>
<dbReference type="Pfam" id="PF00512">
    <property type="entry name" value="HisKA"/>
    <property type="match status" value="1"/>
</dbReference>
<dbReference type="PANTHER" id="PTHR43047:SF72">
    <property type="entry name" value="OSMOSENSING HISTIDINE PROTEIN KINASE SLN1"/>
    <property type="match status" value="1"/>
</dbReference>
<dbReference type="Gene3D" id="3.30.450.20">
    <property type="entry name" value="PAS domain"/>
    <property type="match status" value="1"/>
</dbReference>
<evidence type="ECO:0000256" key="3">
    <source>
        <dbReference type="ARBA" id="ARBA00022553"/>
    </source>
</evidence>
<dbReference type="GO" id="GO:0000155">
    <property type="term" value="F:phosphorelay sensor kinase activity"/>
    <property type="evidence" value="ECO:0007669"/>
    <property type="project" value="InterPro"/>
</dbReference>
<dbReference type="AlphaFoldDB" id="A0A4Z0WFJ6"/>
<dbReference type="OrthoDB" id="9804645at2"/>
<evidence type="ECO:0000313" key="9">
    <source>
        <dbReference type="Proteomes" id="UP000297475"/>
    </source>
</evidence>
<dbReference type="Gene3D" id="3.30.565.10">
    <property type="entry name" value="Histidine kinase-like ATPase, C-terminal domain"/>
    <property type="match status" value="1"/>
</dbReference>
<dbReference type="Pfam" id="PF01590">
    <property type="entry name" value="GAF"/>
    <property type="match status" value="1"/>
</dbReference>
<evidence type="ECO:0000259" key="6">
    <source>
        <dbReference type="PROSITE" id="PS50109"/>
    </source>
</evidence>
<dbReference type="SUPFAM" id="SSF55874">
    <property type="entry name" value="ATPase domain of HSP90 chaperone/DNA topoisomerase II/histidine kinase"/>
    <property type="match status" value="1"/>
</dbReference>
<keyword evidence="4" id="KW-0808">Transferase</keyword>
<dbReference type="CDD" id="cd16922">
    <property type="entry name" value="HATPase_EvgS-ArcB-TorS-like"/>
    <property type="match status" value="1"/>
</dbReference>
<dbReference type="InterPro" id="IPR000014">
    <property type="entry name" value="PAS"/>
</dbReference>
<dbReference type="PANTHER" id="PTHR43047">
    <property type="entry name" value="TWO-COMPONENT HISTIDINE PROTEIN KINASE"/>
    <property type="match status" value="1"/>
</dbReference>
<dbReference type="PROSITE" id="PS50109">
    <property type="entry name" value="HIS_KIN"/>
    <property type="match status" value="1"/>
</dbReference>
<comment type="catalytic activity">
    <reaction evidence="1">
        <text>ATP + protein L-histidine = ADP + protein N-phospho-L-histidine.</text>
        <dbReference type="EC" id="2.7.13.3"/>
    </reaction>
</comment>
<dbReference type="InterPro" id="IPR036097">
    <property type="entry name" value="HisK_dim/P_sf"/>
</dbReference>
<dbReference type="InterPro" id="IPR000700">
    <property type="entry name" value="PAS-assoc_C"/>
</dbReference>
<dbReference type="SMART" id="SM00388">
    <property type="entry name" value="HisKA"/>
    <property type="match status" value="1"/>
</dbReference>
<feature type="domain" description="Histidine kinase" evidence="6">
    <location>
        <begin position="302"/>
        <end position="526"/>
    </location>
</feature>
<dbReference type="RefSeq" id="WP_135483027.1">
    <property type="nucleotide sequence ID" value="NZ_SRMF01000003.1"/>
</dbReference>
<dbReference type="PROSITE" id="PS50113">
    <property type="entry name" value="PAC"/>
    <property type="match status" value="1"/>
</dbReference>
<organism evidence="8 9">
    <name type="scientific">Natronospirillum operosum</name>
    <dbReference type="NCBI Taxonomy" id="2759953"/>
    <lineage>
        <taxon>Bacteria</taxon>
        <taxon>Pseudomonadati</taxon>
        <taxon>Pseudomonadota</taxon>
        <taxon>Gammaproteobacteria</taxon>
        <taxon>Oceanospirillales</taxon>
        <taxon>Natronospirillaceae</taxon>
        <taxon>Natronospirillum</taxon>
    </lineage>
</organism>
<gene>
    <name evidence="8" type="ORF">E4656_09695</name>
</gene>
<dbReference type="Proteomes" id="UP000297475">
    <property type="component" value="Unassembled WGS sequence"/>
</dbReference>
<proteinExistence type="predicted"/>